<dbReference type="EMBL" id="NMUH01004604">
    <property type="protein sequence ID" value="MQM10185.1"/>
    <property type="molecule type" value="Genomic_DNA"/>
</dbReference>
<protein>
    <recommendedName>
        <fullName evidence="2">F-box domain-containing protein</fullName>
    </recommendedName>
</protein>
<feature type="region of interest" description="Disordered" evidence="1">
    <location>
        <begin position="87"/>
        <end position="106"/>
    </location>
</feature>
<proteinExistence type="predicted"/>
<dbReference type="Gene3D" id="1.20.1280.50">
    <property type="match status" value="1"/>
</dbReference>
<feature type="compositionally biased region" description="Low complexity" evidence="1">
    <location>
        <begin position="606"/>
        <end position="619"/>
    </location>
</feature>
<dbReference type="SUPFAM" id="SSF52047">
    <property type="entry name" value="RNI-like"/>
    <property type="match status" value="1"/>
</dbReference>
<dbReference type="Proteomes" id="UP000652761">
    <property type="component" value="Unassembled WGS sequence"/>
</dbReference>
<feature type="region of interest" description="Disordered" evidence="1">
    <location>
        <begin position="606"/>
        <end position="627"/>
    </location>
</feature>
<evidence type="ECO:0000313" key="3">
    <source>
        <dbReference type="EMBL" id="MQM10185.1"/>
    </source>
</evidence>
<feature type="compositionally biased region" description="Low complexity" evidence="1">
    <location>
        <begin position="88"/>
        <end position="101"/>
    </location>
</feature>
<feature type="domain" description="F-box" evidence="2">
    <location>
        <begin position="247"/>
        <end position="289"/>
    </location>
</feature>
<dbReference type="SUPFAM" id="SSF81383">
    <property type="entry name" value="F-box domain"/>
    <property type="match status" value="1"/>
</dbReference>
<sequence length="653" mass="71225">MGLSMHREPRRTRSGIRPWAPRSALSFPSRFATSLFLPQISYAVLLRSNVSRSTSVMVLHVIPLCRSTYRLPIGCFYRAPAQEPIPVLPLSSGPSTSSPTRLRPRPPPPFAFPPSLLLFCHTRPSSQATSTPAMEALVSKRPCCASEAARSPAAPAAAAAAEVAMVPGASGNPKPTDQLLEALLGEPGCSSAEVEISVERLVESRVCDSEKDRAIDGTVRLGEALLAAAKRCARRLATRHNSASWPLPPDLTIKVFSMLDTQSVCHAAATCSMFNKCANDPLCYANVDLTSVVPKVNNAVVCTMVQRAGQNLRSLKLGIWPSPNASLSMEPSRSSYYTLRNPIDAALISWNEKKPRQGKESSVLTRSCLLCLSMDGGAAGSLLRTLHLYNIDKMDSAALCTALSACQSLLDLEVVGIHIELRQTLESVYTHCHLIERLFLESSRNGRDDSLKSATCFDLVHSCPNLSFLALRGFKLHDQKARILVKGFRKLKLVDFSTSYPITGSFLRNLGGCASVLEVLVLRDCLHLKEDISNKDGLAAEEDWYRRCYNISNLLIAQLMEERPDMCLVADFPTDERFADVDQMADSDVNSEISVPSQVISLTSDSSLLSSSDSSDTSDQGSGNDDTPEITFAAFVDNLDDMDFLAWIVILNH</sequence>
<evidence type="ECO:0000259" key="2">
    <source>
        <dbReference type="Pfam" id="PF12937"/>
    </source>
</evidence>
<comment type="caution">
    <text evidence="3">The sequence shown here is derived from an EMBL/GenBank/DDBJ whole genome shotgun (WGS) entry which is preliminary data.</text>
</comment>
<evidence type="ECO:0000313" key="4">
    <source>
        <dbReference type="Proteomes" id="UP000652761"/>
    </source>
</evidence>
<keyword evidence="4" id="KW-1185">Reference proteome</keyword>
<dbReference type="InterPro" id="IPR001810">
    <property type="entry name" value="F-box_dom"/>
</dbReference>
<accession>A0A843WZX0</accession>
<dbReference type="Pfam" id="PF12937">
    <property type="entry name" value="F-box-like"/>
    <property type="match status" value="1"/>
</dbReference>
<dbReference type="Gene3D" id="3.80.10.10">
    <property type="entry name" value="Ribonuclease Inhibitor"/>
    <property type="match status" value="1"/>
</dbReference>
<gene>
    <name evidence="3" type="ORF">Taro_043074</name>
</gene>
<name>A0A843WZX0_COLES</name>
<dbReference type="InterPro" id="IPR036047">
    <property type="entry name" value="F-box-like_dom_sf"/>
</dbReference>
<reference evidence="3" key="1">
    <citation type="submission" date="2017-07" db="EMBL/GenBank/DDBJ databases">
        <title>Taro Niue Genome Assembly and Annotation.</title>
        <authorList>
            <person name="Atibalentja N."/>
            <person name="Keating K."/>
            <person name="Fields C.J."/>
        </authorList>
    </citation>
    <scope>NUCLEOTIDE SEQUENCE</scope>
    <source>
        <strain evidence="3">Niue_2</strain>
        <tissue evidence="3">Leaf</tissue>
    </source>
</reference>
<dbReference type="AlphaFoldDB" id="A0A843WZX0"/>
<dbReference type="InterPro" id="IPR032675">
    <property type="entry name" value="LRR_dom_sf"/>
</dbReference>
<evidence type="ECO:0000256" key="1">
    <source>
        <dbReference type="SAM" id="MobiDB-lite"/>
    </source>
</evidence>
<organism evidence="3 4">
    <name type="scientific">Colocasia esculenta</name>
    <name type="common">Wild taro</name>
    <name type="synonym">Arum esculentum</name>
    <dbReference type="NCBI Taxonomy" id="4460"/>
    <lineage>
        <taxon>Eukaryota</taxon>
        <taxon>Viridiplantae</taxon>
        <taxon>Streptophyta</taxon>
        <taxon>Embryophyta</taxon>
        <taxon>Tracheophyta</taxon>
        <taxon>Spermatophyta</taxon>
        <taxon>Magnoliopsida</taxon>
        <taxon>Liliopsida</taxon>
        <taxon>Araceae</taxon>
        <taxon>Aroideae</taxon>
        <taxon>Colocasieae</taxon>
        <taxon>Colocasia</taxon>
    </lineage>
</organism>
<dbReference type="OrthoDB" id="10257471at2759"/>